<dbReference type="SMART" id="SM00409">
    <property type="entry name" value="IG"/>
    <property type="match status" value="2"/>
</dbReference>
<dbReference type="PROSITE" id="PS50835">
    <property type="entry name" value="IG_LIKE"/>
    <property type="match status" value="2"/>
</dbReference>
<dbReference type="InterPro" id="IPR036179">
    <property type="entry name" value="Ig-like_dom_sf"/>
</dbReference>
<feature type="chain" id="PRO_5027020345" evidence="7">
    <location>
        <begin position="19"/>
        <end position="625"/>
    </location>
</feature>
<keyword evidence="3" id="KW-1015">Disulfide bond</keyword>
<dbReference type="GO" id="GO:0005886">
    <property type="term" value="C:plasma membrane"/>
    <property type="evidence" value="ECO:0007669"/>
    <property type="project" value="TreeGrafter"/>
</dbReference>
<dbReference type="OrthoDB" id="6282755at2759"/>
<feature type="domain" description="Ig-like" evidence="8">
    <location>
        <begin position="156"/>
        <end position="230"/>
    </location>
</feature>
<evidence type="ECO:0000256" key="5">
    <source>
        <dbReference type="ARBA" id="ARBA00023319"/>
    </source>
</evidence>
<dbReference type="InterPro" id="IPR003599">
    <property type="entry name" value="Ig_sub"/>
</dbReference>
<evidence type="ECO:0000256" key="6">
    <source>
        <dbReference type="SAM" id="Phobius"/>
    </source>
</evidence>
<proteinExistence type="predicted"/>
<evidence type="ECO:0000256" key="2">
    <source>
        <dbReference type="ARBA" id="ARBA00023136"/>
    </source>
</evidence>
<keyword evidence="10" id="KW-1185">Reference proteome</keyword>
<evidence type="ECO:0000256" key="3">
    <source>
        <dbReference type="ARBA" id="ARBA00023157"/>
    </source>
</evidence>
<keyword evidence="5" id="KW-0393">Immunoglobulin domain</keyword>
<comment type="subcellular location">
    <subcellularLocation>
        <location evidence="1">Membrane</location>
        <topology evidence="1">Single-pass type I membrane protein</topology>
    </subcellularLocation>
</comment>
<gene>
    <name evidence="9" type="ORF">MCOR_8009</name>
</gene>
<keyword evidence="6" id="KW-1133">Transmembrane helix</keyword>
<dbReference type="Proteomes" id="UP000507470">
    <property type="component" value="Unassembled WGS sequence"/>
</dbReference>
<evidence type="ECO:0000313" key="10">
    <source>
        <dbReference type="Proteomes" id="UP000507470"/>
    </source>
</evidence>
<dbReference type="InterPro" id="IPR007110">
    <property type="entry name" value="Ig-like_dom"/>
</dbReference>
<dbReference type="SUPFAM" id="SSF48726">
    <property type="entry name" value="Immunoglobulin"/>
    <property type="match status" value="2"/>
</dbReference>
<dbReference type="PANTHER" id="PTHR11640">
    <property type="entry name" value="NEPHRIN"/>
    <property type="match status" value="1"/>
</dbReference>
<keyword evidence="4" id="KW-0325">Glycoprotein</keyword>
<feature type="signal peptide" evidence="7">
    <location>
        <begin position="1"/>
        <end position="18"/>
    </location>
</feature>
<dbReference type="InterPro" id="IPR013783">
    <property type="entry name" value="Ig-like_fold"/>
</dbReference>
<dbReference type="AlphaFoldDB" id="A0A6J8AHW6"/>
<sequence length="625" mass="71469">MKSTVLVYLCWTWFYVHMVCVGTTPAVNFISESPGTTIILKYNYAATTVDWTGPNHENKGFHLDVKDMYGIRRSWNVTLYTSNGHLNKKLPHATRLQIVGNEKGQFYLQIKNISLYDAGLYICDIVMNNSVAIETFIIQIKQLIELDITYDPFVPIKEGQSLNMCCNSNSTVSNQTLRWFNEQHGLQEPHMSAEACLYFKNLSRNDNGNYTCIAEYEGKIGIKDIILAVSYSPEVTFVYDNYTESDRYRHIQCNANGYPRNYTYEQWEHKSFFDEHIRYLTGNATGYLRLPTQTRQFRYQDSGVYLCSVSNGVSDSSGQFFQKGRAYVISKGSPIFVEDNKYKQYGNEGHHFEIKVNVFSFSNITCQHISSIRGMRIQLLVMINRVNMWADFNGRNIKVLGWEVVFRFSKLNENDFKEYAISVCNEFGNSSFILELLKEDNENTVTVSNSLIGVLISSILITLIVVVMIKYIVEARKRHANFTPEDASDEPVEGQSEAIENVLYQSRQQENHNNLEISPASTLLPNDANSEHAISEHETMTYNNEETGHSLDVHLNYADVVFQPSSSQDEVRIIGLENRTVYADVDTAGFSRSIPDIQSDTSSSEDDFVYVQGIENYIEKRETNG</sequence>
<accession>A0A6J8AHW6</accession>
<dbReference type="GO" id="GO:0005911">
    <property type="term" value="C:cell-cell junction"/>
    <property type="evidence" value="ECO:0007669"/>
    <property type="project" value="TreeGrafter"/>
</dbReference>
<dbReference type="GO" id="GO:0004714">
    <property type="term" value="F:transmembrane receptor protein tyrosine kinase activity"/>
    <property type="evidence" value="ECO:0007669"/>
    <property type="project" value="UniProtKB-EC"/>
</dbReference>
<name>A0A6J8AHW6_MYTCO</name>
<dbReference type="EMBL" id="CACVKT020001486">
    <property type="protein sequence ID" value="CAC5368470.1"/>
    <property type="molecule type" value="Genomic_DNA"/>
</dbReference>
<evidence type="ECO:0000256" key="1">
    <source>
        <dbReference type="ARBA" id="ARBA00004479"/>
    </source>
</evidence>
<evidence type="ECO:0000313" key="9">
    <source>
        <dbReference type="EMBL" id="CAC5368470.1"/>
    </source>
</evidence>
<feature type="transmembrane region" description="Helical" evidence="6">
    <location>
        <begin position="451"/>
        <end position="473"/>
    </location>
</feature>
<dbReference type="InterPro" id="IPR051275">
    <property type="entry name" value="Cell_adhesion_signaling"/>
</dbReference>
<dbReference type="GO" id="GO:0050839">
    <property type="term" value="F:cell adhesion molecule binding"/>
    <property type="evidence" value="ECO:0007669"/>
    <property type="project" value="TreeGrafter"/>
</dbReference>
<dbReference type="EC" id="2.7.10.1" evidence="9"/>
<organism evidence="9 10">
    <name type="scientific">Mytilus coruscus</name>
    <name type="common">Sea mussel</name>
    <dbReference type="NCBI Taxonomy" id="42192"/>
    <lineage>
        <taxon>Eukaryota</taxon>
        <taxon>Metazoa</taxon>
        <taxon>Spiralia</taxon>
        <taxon>Lophotrochozoa</taxon>
        <taxon>Mollusca</taxon>
        <taxon>Bivalvia</taxon>
        <taxon>Autobranchia</taxon>
        <taxon>Pteriomorphia</taxon>
        <taxon>Mytilida</taxon>
        <taxon>Mytiloidea</taxon>
        <taxon>Mytilidae</taxon>
        <taxon>Mytilinae</taxon>
        <taxon>Mytilus</taxon>
    </lineage>
</organism>
<keyword evidence="9" id="KW-0808">Transferase</keyword>
<keyword evidence="6" id="KW-0812">Transmembrane</keyword>
<dbReference type="Gene3D" id="2.60.40.10">
    <property type="entry name" value="Immunoglobulins"/>
    <property type="match status" value="2"/>
</dbReference>
<reference evidence="9 10" key="1">
    <citation type="submission" date="2020-06" db="EMBL/GenBank/DDBJ databases">
        <authorList>
            <person name="Li R."/>
            <person name="Bekaert M."/>
        </authorList>
    </citation>
    <scope>NUCLEOTIDE SEQUENCE [LARGE SCALE GENOMIC DNA]</scope>
    <source>
        <strain evidence="10">wild</strain>
    </source>
</reference>
<dbReference type="PANTHER" id="PTHR11640:SF164">
    <property type="entry name" value="MAM DOMAIN-CONTAINING GLYCOSYLPHOSPHATIDYLINOSITOL ANCHOR PROTEIN 1"/>
    <property type="match status" value="1"/>
</dbReference>
<dbReference type="Pfam" id="PF00047">
    <property type="entry name" value="ig"/>
    <property type="match status" value="1"/>
</dbReference>
<keyword evidence="2 6" id="KW-0472">Membrane</keyword>
<feature type="domain" description="Ig-like" evidence="8">
    <location>
        <begin position="233"/>
        <end position="312"/>
    </location>
</feature>
<protein>
    <submittedName>
        <fullName evidence="9">PTK7</fullName>
        <ecNumber evidence="9">2.7.10.1</ecNumber>
    </submittedName>
</protein>
<dbReference type="InterPro" id="IPR013151">
    <property type="entry name" value="Immunoglobulin_dom"/>
</dbReference>
<keyword evidence="7" id="KW-0732">Signal</keyword>
<evidence type="ECO:0000256" key="4">
    <source>
        <dbReference type="ARBA" id="ARBA00023180"/>
    </source>
</evidence>
<evidence type="ECO:0000256" key="7">
    <source>
        <dbReference type="SAM" id="SignalP"/>
    </source>
</evidence>
<dbReference type="GO" id="GO:0098609">
    <property type="term" value="P:cell-cell adhesion"/>
    <property type="evidence" value="ECO:0007669"/>
    <property type="project" value="TreeGrafter"/>
</dbReference>
<evidence type="ECO:0000259" key="8">
    <source>
        <dbReference type="PROSITE" id="PS50835"/>
    </source>
</evidence>